<dbReference type="Gene3D" id="3.40.50.300">
    <property type="entry name" value="P-loop containing nucleotide triphosphate hydrolases"/>
    <property type="match status" value="1"/>
</dbReference>
<keyword evidence="2" id="KW-0067">ATP-binding</keyword>
<organism evidence="9 10">
    <name type="scientific">Desulfoluna limicola</name>
    <dbReference type="NCBI Taxonomy" id="2810562"/>
    <lineage>
        <taxon>Bacteria</taxon>
        <taxon>Pseudomonadati</taxon>
        <taxon>Thermodesulfobacteriota</taxon>
        <taxon>Desulfobacteria</taxon>
        <taxon>Desulfobacterales</taxon>
        <taxon>Desulfolunaceae</taxon>
        <taxon>Desulfoluna</taxon>
    </lineage>
</organism>
<dbReference type="RefSeq" id="WP_236892045.1">
    <property type="nucleotide sequence ID" value="NZ_AP024488.1"/>
</dbReference>
<evidence type="ECO:0000256" key="3">
    <source>
        <dbReference type="ARBA" id="ARBA00023015"/>
    </source>
</evidence>
<evidence type="ECO:0000256" key="5">
    <source>
        <dbReference type="ARBA" id="ARBA00023163"/>
    </source>
</evidence>
<dbReference type="PROSITE" id="PS50045">
    <property type="entry name" value="SIGMA54_INTERACT_4"/>
    <property type="match status" value="1"/>
</dbReference>
<evidence type="ECO:0000256" key="4">
    <source>
        <dbReference type="ARBA" id="ARBA00023125"/>
    </source>
</evidence>
<evidence type="ECO:0000256" key="6">
    <source>
        <dbReference type="PROSITE-ProRule" id="PRU00169"/>
    </source>
</evidence>
<name>A0ABM7PEY9_9BACT</name>
<dbReference type="InterPro" id="IPR002197">
    <property type="entry name" value="HTH_Fis"/>
</dbReference>
<dbReference type="SUPFAM" id="SSF46689">
    <property type="entry name" value="Homeodomain-like"/>
    <property type="match status" value="1"/>
</dbReference>
<keyword evidence="4" id="KW-0238">DNA-binding</keyword>
<proteinExistence type="predicted"/>
<dbReference type="Gene3D" id="1.10.8.60">
    <property type="match status" value="1"/>
</dbReference>
<feature type="domain" description="Response regulatory" evidence="8">
    <location>
        <begin position="7"/>
        <end position="121"/>
    </location>
</feature>
<dbReference type="SUPFAM" id="SSF52540">
    <property type="entry name" value="P-loop containing nucleoside triphosphate hydrolases"/>
    <property type="match status" value="1"/>
</dbReference>
<dbReference type="CDD" id="cd17549">
    <property type="entry name" value="REC_DctD-like"/>
    <property type="match status" value="1"/>
</dbReference>
<keyword evidence="10" id="KW-1185">Reference proteome</keyword>
<dbReference type="InterPro" id="IPR009057">
    <property type="entry name" value="Homeodomain-like_sf"/>
</dbReference>
<dbReference type="PANTHER" id="PTHR32071">
    <property type="entry name" value="TRANSCRIPTIONAL REGULATORY PROTEIN"/>
    <property type="match status" value="1"/>
</dbReference>
<dbReference type="PROSITE" id="PS00688">
    <property type="entry name" value="SIGMA54_INTERACT_3"/>
    <property type="match status" value="1"/>
</dbReference>
<dbReference type="InterPro" id="IPR002078">
    <property type="entry name" value="Sigma_54_int"/>
</dbReference>
<keyword evidence="3" id="KW-0805">Transcription regulation</keyword>
<dbReference type="Pfam" id="PF00072">
    <property type="entry name" value="Response_reg"/>
    <property type="match status" value="1"/>
</dbReference>
<dbReference type="SUPFAM" id="SSF52172">
    <property type="entry name" value="CheY-like"/>
    <property type="match status" value="1"/>
</dbReference>
<evidence type="ECO:0000313" key="10">
    <source>
        <dbReference type="Proteomes" id="UP001320148"/>
    </source>
</evidence>
<accession>A0ABM7PEY9</accession>
<dbReference type="PRINTS" id="PR01590">
    <property type="entry name" value="HTHFIS"/>
</dbReference>
<dbReference type="InterPro" id="IPR027417">
    <property type="entry name" value="P-loop_NTPase"/>
</dbReference>
<dbReference type="InterPro" id="IPR025944">
    <property type="entry name" value="Sigma_54_int_dom_CS"/>
</dbReference>
<dbReference type="Gene3D" id="3.40.50.2300">
    <property type="match status" value="1"/>
</dbReference>
<reference evidence="9 10" key="1">
    <citation type="submission" date="2021-02" db="EMBL/GenBank/DDBJ databases">
        <title>Complete genome of Desulfoluna sp. strain ASN36.</title>
        <authorList>
            <person name="Takahashi A."/>
            <person name="Kojima H."/>
            <person name="Fukui M."/>
        </authorList>
    </citation>
    <scope>NUCLEOTIDE SEQUENCE [LARGE SCALE GENOMIC DNA]</scope>
    <source>
        <strain evidence="9 10">ASN36</strain>
    </source>
</reference>
<dbReference type="Pfam" id="PF00158">
    <property type="entry name" value="Sigma54_activat"/>
    <property type="match status" value="1"/>
</dbReference>
<dbReference type="PANTHER" id="PTHR32071:SF57">
    <property type="entry name" value="C4-DICARBOXYLATE TRANSPORT TRANSCRIPTIONAL REGULATORY PROTEIN DCTD"/>
    <property type="match status" value="1"/>
</dbReference>
<dbReference type="InterPro" id="IPR025943">
    <property type="entry name" value="Sigma_54_int_dom_ATP-bd_2"/>
</dbReference>
<protein>
    <submittedName>
        <fullName evidence="9">Sigma-54-dependent Fis family transcriptional regulator</fullName>
    </submittedName>
</protein>
<evidence type="ECO:0000259" key="7">
    <source>
        <dbReference type="PROSITE" id="PS50045"/>
    </source>
</evidence>
<dbReference type="Gene3D" id="1.10.10.60">
    <property type="entry name" value="Homeodomain-like"/>
    <property type="match status" value="1"/>
</dbReference>
<dbReference type="PROSITE" id="PS00676">
    <property type="entry name" value="SIGMA54_INTERACT_2"/>
    <property type="match status" value="1"/>
</dbReference>
<dbReference type="Proteomes" id="UP001320148">
    <property type="component" value="Chromosome"/>
</dbReference>
<feature type="domain" description="Sigma-54 factor interaction" evidence="7">
    <location>
        <begin position="147"/>
        <end position="376"/>
    </location>
</feature>
<feature type="modified residue" description="4-aspartylphosphate" evidence="6">
    <location>
        <position position="56"/>
    </location>
</feature>
<dbReference type="SMART" id="SM00382">
    <property type="entry name" value="AAA"/>
    <property type="match status" value="1"/>
</dbReference>
<dbReference type="InterPro" id="IPR003593">
    <property type="entry name" value="AAA+_ATPase"/>
</dbReference>
<gene>
    <name evidence="9" type="ORF">DSLASN_13690</name>
</gene>
<dbReference type="Pfam" id="PF25601">
    <property type="entry name" value="AAA_lid_14"/>
    <property type="match status" value="1"/>
</dbReference>
<dbReference type="InterPro" id="IPR058031">
    <property type="entry name" value="AAA_lid_NorR"/>
</dbReference>
<sequence>MMIPIGEIFLVDDEEEIRIASRQTFELEGYAVRTFASAAEVLPHITPDWLGVVITDVKMPGMDGLELLSAIRKTAPDLPVVIQTGHGDVPMALKAMHEGAYDFIEKPVPPEYLIDVAKRALETRRLNLENRALKARLDAETDIEFRIVGQSPVARELRRTISALSLIDVDVLLIGETGVGKELAAHCLHDFGNRKAGSFVPLNCGAIPPNLVESELFGHERGAFTSASTRRIGKIEQAQGGTLFLDEIESMPLSVQVKVLRALQERTIERVGGNRLISVDFRVIAATKINLRDAVSKGDFREDLFYRLNVARVAIPPLRERTGDAMLLLHWFLVKMAERFHTQSPSLEPKTIGRFENYAWPGNIRELRNVAQQLVLGLPLDLAEPEVPPDVALPSGLDRQVQLYEKELIEKALERNGGSMTKTAQDLDIPRKRLYLRMQKFGIQK</sequence>
<dbReference type="PROSITE" id="PS50110">
    <property type="entry name" value="RESPONSE_REGULATORY"/>
    <property type="match status" value="1"/>
</dbReference>
<keyword evidence="6" id="KW-0597">Phosphoprotein</keyword>
<dbReference type="InterPro" id="IPR011006">
    <property type="entry name" value="CheY-like_superfamily"/>
</dbReference>
<dbReference type="InterPro" id="IPR001789">
    <property type="entry name" value="Sig_transdc_resp-reg_receiver"/>
</dbReference>
<dbReference type="Pfam" id="PF02954">
    <property type="entry name" value="HTH_8"/>
    <property type="match status" value="1"/>
</dbReference>
<evidence type="ECO:0000313" key="9">
    <source>
        <dbReference type="EMBL" id="BCS95737.1"/>
    </source>
</evidence>
<dbReference type="EMBL" id="AP024488">
    <property type="protein sequence ID" value="BCS95737.1"/>
    <property type="molecule type" value="Genomic_DNA"/>
</dbReference>
<evidence type="ECO:0000256" key="2">
    <source>
        <dbReference type="ARBA" id="ARBA00022840"/>
    </source>
</evidence>
<keyword evidence="1" id="KW-0547">Nucleotide-binding</keyword>
<evidence type="ECO:0000259" key="8">
    <source>
        <dbReference type="PROSITE" id="PS50110"/>
    </source>
</evidence>
<dbReference type="SMART" id="SM00448">
    <property type="entry name" value="REC"/>
    <property type="match status" value="1"/>
</dbReference>
<evidence type="ECO:0000256" key="1">
    <source>
        <dbReference type="ARBA" id="ARBA00022741"/>
    </source>
</evidence>
<keyword evidence="5" id="KW-0804">Transcription</keyword>
<dbReference type="CDD" id="cd00009">
    <property type="entry name" value="AAA"/>
    <property type="match status" value="1"/>
</dbReference>